<evidence type="ECO:0000313" key="8">
    <source>
        <dbReference type="EMBL" id="TSC64985.1"/>
    </source>
</evidence>
<comment type="caution">
    <text evidence="8">The sequence shown here is derived from an EMBL/GenBank/DDBJ whole genome shotgun (WGS) entry which is preliminary data.</text>
</comment>
<keyword evidence="5" id="KW-0560">Oxidoreductase</keyword>
<evidence type="ECO:0000256" key="4">
    <source>
        <dbReference type="ARBA" id="ARBA00022827"/>
    </source>
</evidence>
<gene>
    <name evidence="8" type="ORF">CEO22_634</name>
</gene>
<dbReference type="InterPro" id="IPR051169">
    <property type="entry name" value="NADH-Q_oxidoreductase"/>
</dbReference>
<dbReference type="PANTHER" id="PTHR42913">
    <property type="entry name" value="APOPTOSIS-INDUCING FACTOR 1"/>
    <property type="match status" value="1"/>
</dbReference>
<dbReference type="InterPro" id="IPR023753">
    <property type="entry name" value="FAD/NAD-binding_dom"/>
</dbReference>
<dbReference type="PANTHER" id="PTHR42913:SF3">
    <property type="entry name" value="64 KDA MITOCHONDRIAL NADH DEHYDROGENASE (EUROFUNG)"/>
    <property type="match status" value="1"/>
</dbReference>
<evidence type="ECO:0000256" key="2">
    <source>
        <dbReference type="ARBA" id="ARBA00005272"/>
    </source>
</evidence>
<dbReference type="AlphaFoldDB" id="A0A554J9F1"/>
<protein>
    <submittedName>
        <fullName evidence="8">NADH dehydrogenase</fullName>
    </submittedName>
</protein>
<feature type="non-terminal residue" evidence="8">
    <location>
        <position position="1"/>
    </location>
</feature>
<dbReference type="EMBL" id="VMFD01000072">
    <property type="protein sequence ID" value="TSC64985.1"/>
    <property type="molecule type" value="Genomic_DNA"/>
</dbReference>
<accession>A0A554J9F1</accession>
<sequence>RDIEIIVIDKEDHQAFHARLYELVAEALPRRAVRLSHRQILGHTSVRLIQDRVLKIDPIKQVVKLHSYGQLRYDYLVVALGAQNNFRSIPGAQEFSLPLQSVGQAMQIRDQLQTLYKRQAEVKVAIVGGGLTGVELAAALAHYEPALRDHFSRDQHRFEINLIEAGPQILNGLQEKTRRFVTGWLNHHQVQLFLGSPIKQVKSQQLVLASGQILDYDCLIWAAGFKGLELLQKSGFETDPTGRVIVNAKLQAKGFARIFVAGDAAHYAVTHNNCLPMSATHAIYQGSCIAHNIAAAIHHQSLIKYDIQRFPIILPLGERTGILEWGRWQLKGRSALRIKLVLEFCYLASYLPLGLAWRLCFVSRHR</sequence>
<proteinExistence type="inferred from homology"/>
<evidence type="ECO:0000256" key="6">
    <source>
        <dbReference type="SAM" id="Phobius"/>
    </source>
</evidence>
<evidence type="ECO:0000256" key="1">
    <source>
        <dbReference type="ARBA" id="ARBA00001974"/>
    </source>
</evidence>
<keyword evidence="3" id="KW-0285">Flavoprotein</keyword>
<feature type="transmembrane region" description="Helical" evidence="6">
    <location>
        <begin position="340"/>
        <end position="361"/>
    </location>
</feature>
<evidence type="ECO:0000256" key="3">
    <source>
        <dbReference type="ARBA" id="ARBA00022630"/>
    </source>
</evidence>
<dbReference type="GO" id="GO:0019646">
    <property type="term" value="P:aerobic electron transport chain"/>
    <property type="evidence" value="ECO:0007669"/>
    <property type="project" value="TreeGrafter"/>
</dbReference>
<evidence type="ECO:0000313" key="9">
    <source>
        <dbReference type="Proteomes" id="UP000316253"/>
    </source>
</evidence>
<name>A0A554J9F1_9BACT</name>
<organism evidence="8 9">
    <name type="scientific">Candidatus Berkelbacteria bacterium Gr01-1014_85</name>
    <dbReference type="NCBI Taxonomy" id="2017150"/>
    <lineage>
        <taxon>Bacteria</taxon>
        <taxon>Candidatus Berkelbacteria</taxon>
    </lineage>
</organism>
<keyword evidence="6" id="KW-1133">Transmembrane helix</keyword>
<dbReference type="Proteomes" id="UP000316253">
    <property type="component" value="Unassembled WGS sequence"/>
</dbReference>
<dbReference type="PRINTS" id="PR00368">
    <property type="entry name" value="FADPNR"/>
</dbReference>
<dbReference type="InterPro" id="IPR036188">
    <property type="entry name" value="FAD/NAD-bd_sf"/>
</dbReference>
<dbReference type="Pfam" id="PF07992">
    <property type="entry name" value="Pyr_redox_2"/>
    <property type="match status" value="1"/>
</dbReference>
<evidence type="ECO:0000259" key="7">
    <source>
        <dbReference type="Pfam" id="PF07992"/>
    </source>
</evidence>
<dbReference type="GO" id="GO:0003955">
    <property type="term" value="F:NAD(P)H dehydrogenase (quinone) activity"/>
    <property type="evidence" value="ECO:0007669"/>
    <property type="project" value="TreeGrafter"/>
</dbReference>
<keyword evidence="6" id="KW-0812">Transmembrane</keyword>
<feature type="domain" description="FAD/NAD(P)-binding" evidence="7">
    <location>
        <begin position="4"/>
        <end position="286"/>
    </location>
</feature>
<reference evidence="8 9" key="1">
    <citation type="submission" date="2017-08" db="EMBL/GenBank/DDBJ databases">
        <title>Mechanisms for carbon and nitrogen cycling indicate functional differentiation within the Candidate Phyla Radiation.</title>
        <authorList>
            <person name="Danczak R.E."/>
            <person name="Johnston M.D."/>
            <person name="Kenah C."/>
            <person name="Slattery M."/>
            <person name="Wrighton K.C."/>
            <person name="Wilkins M.J."/>
        </authorList>
    </citation>
    <scope>NUCLEOTIDE SEQUENCE [LARGE SCALE GENOMIC DNA]</scope>
    <source>
        <strain evidence="8">Gr01-1014_85</strain>
    </source>
</reference>
<evidence type="ECO:0000256" key="5">
    <source>
        <dbReference type="ARBA" id="ARBA00023002"/>
    </source>
</evidence>
<dbReference type="Gene3D" id="3.50.50.100">
    <property type="match status" value="1"/>
</dbReference>
<comment type="cofactor">
    <cofactor evidence="1">
        <name>FAD</name>
        <dbReference type="ChEBI" id="CHEBI:57692"/>
    </cofactor>
</comment>
<comment type="similarity">
    <text evidence="2">Belongs to the NADH dehydrogenase family.</text>
</comment>
<keyword evidence="4" id="KW-0274">FAD</keyword>
<dbReference type="SUPFAM" id="SSF51905">
    <property type="entry name" value="FAD/NAD(P)-binding domain"/>
    <property type="match status" value="1"/>
</dbReference>
<keyword evidence="6" id="KW-0472">Membrane</keyword>